<dbReference type="KEGG" id="xcl:G4Z02_00325"/>
<keyword evidence="1" id="KW-1133">Transmembrane helix</keyword>
<evidence type="ECO:0000256" key="1">
    <source>
        <dbReference type="SAM" id="Phobius"/>
    </source>
</evidence>
<dbReference type="Pfam" id="PF00085">
    <property type="entry name" value="Thioredoxin"/>
    <property type="match status" value="1"/>
</dbReference>
<evidence type="ECO:0000259" key="2">
    <source>
        <dbReference type="Pfam" id="PF00085"/>
    </source>
</evidence>
<dbReference type="InterPro" id="IPR036249">
    <property type="entry name" value="Thioredoxin-like_sf"/>
</dbReference>
<gene>
    <name evidence="3" type="ORF">G4Z02_00325</name>
</gene>
<dbReference type="AlphaFoldDB" id="A0A7L7KR17"/>
<dbReference type="InterPro" id="IPR013766">
    <property type="entry name" value="Thioredoxin_domain"/>
</dbReference>
<proteinExistence type="predicted"/>
<protein>
    <submittedName>
        <fullName evidence="3">Thioredoxin family protein</fullName>
    </submittedName>
</protein>
<feature type="transmembrane region" description="Helical" evidence="1">
    <location>
        <begin position="7"/>
        <end position="29"/>
    </location>
</feature>
<reference evidence="3 4" key="1">
    <citation type="submission" date="2020-02" db="EMBL/GenBank/DDBJ databases">
        <authorList>
            <person name="Zheng R.K."/>
            <person name="Sun C.M."/>
        </authorList>
    </citation>
    <scope>NUCLEOTIDE SEQUENCE [LARGE SCALE GENOMIC DNA]</scope>
    <source>
        <strain evidence="4">zrk13</strain>
    </source>
</reference>
<dbReference type="CDD" id="cd02947">
    <property type="entry name" value="TRX_family"/>
    <property type="match status" value="1"/>
</dbReference>
<keyword evidence="1" id="KW-0812">Transmembrane</keyword>
<dbReference type="RefSeq" id="WP_258877857.1">
    <property type="nucleotide sequence ID" value="NZ_CP048914.1"/>
</dbReference>
<name>A0A7L7KR17_9MOLU</name>
<evidence type="ECO:0000313" key="4">
    <source>
        <dbReference type="Proteomes" id="UP000514720"/>
    </source>
</evidence>
<dbReference type="Gene3D" id="3.40.30.10">
    <property type="entry name" value="Glutaredoxin"/>
    <property type="match status" value="1"/>
</dbReference>
<dbReference type="SUPFAM" id="SSF52833">
    <property type="entry name" value="Thioredoxin-like"/>
    <property type="match status" value="1"/>
</dbReference>
<dbReference type="EMBL" id="CP048914">
    <property type="protein sequence ID" value="QMS84248.1"/>
    <property type="molecule type" value="Genomic_DNA"/>
</dbReference>
<organism evidence="3 4">
    <name type="scientific">Candidatus Xianfuyuplasma coldseepsis</name>
    <dbReference type="NCBI Taxonomy" id="2782163"/>
    <lineage>
        <taxon>Bacteria</taxon>
        <taxon>Bacillati</taxon>
        <taxon>Mycoplasmatota</taxon>
        <taxon>Mollicutes</taxon>
        <taxon>Candidatus Izemoplasmatales</taxon>
        <taxon>Candidatus Izemoplasmataceae</taxon>
        <taxon>Candidatus Xianfuyuplasma</taxon>
    </lineage>
</organism>
<keyword evidence="4" id="KW-1185">Reference proteome</keyword>
<evidence type="ECO:0000313" key="3">
    <source>
        <dbReference type="EMBL" id="QMS84248.1"/>
    </source>
</evidence>
<feature type="domain" description="Thioredoxin" evidence="2">
    <location>
        <begin position="48"/>
        <end position="141"/>
    </location>
</feature>
<keyword evidence="1" id="KW-0472">Membrane</keyword>
<sequence length="152" mass="17255">MTKKDHFIRNILIGFAGVFVLITLTLVIVNNDSELKDSYSDFTRIIEYSEASRQENELYGVYFYSETCGACISIKEETFQFGTNNNLKIDLFMMDAQRTTGNRSDINLNGNSLNSTPTLLIYKNNSLVDYFVGTTEITNFYEAVSLGNIAYE</sequence>
<accession>A0A7L7KR17</accession>
<dbReference type="Proteomes" id="UP000514720">
    <property type="component" value="Chromosome"/>
</dbReference>